<comment type="caution">
    <text evidence="1">The sequence shown here is derived from an EMBL/GenBank/DDBJ whole genome shotgun (WGS) entry which is preliminary data.</text>
</comment>
<accession>A0A8T0Y8U0</accession>
<protein>
    <submittedName>
        <fullName evidence="1">Uncharacterized protein</fullName>
    </submittedName>
</protein>
<dbReference type="Proteomes" id="UP000735874">
    <property type="component" value="Unassembled WGS sequence"/>
</dbReference>
<organism evidence="1 4">
    <name type="scientific">Phytophthora cactorum</name>
    <dbReference type="NCBI Taxonomy" id="29920"/>
    <lineage>
        <taxon>Eukaryota</taxon>
        <taxon>Sar</taxon>
        <taxon>Stramenopiles</taxon>
        <taxon>Oomycota</taxon>
        <taxon>Peronosporomycetes</taxon>
        <taxon>Peronosporales</taxon>
        <taxon>Peronosporaceae</taxon>
        <taxon>Phytophthora</taxon>
    </lineage>
</organism>
<dbReference type="EMBL" id="RCMV01000903">
    <property type="protein sequence ID" value="KAG3211865.1"/>
    <property type="molecule type" value="Genomic_DNA"/>
</dbReference>
<dbReference type="AlphaFoldDB" id="A0A8T0Y8U0"/>
<name>A0A8T0Y8U0_9STRA</name>
<gene>
    <name evidence="1" type="ORF">PC113_g18329</name>
    <name evidence="2" type="ORF">PC117_g19580</name>
    <name evidence="3" type="ORF">PC129_g17167</name>
</gene>
<dbReference type="Proteomes" id="UP000760860">
    <property type="component" value="Unassembled WGS sequence"/>
</dbReference>
<evidence type="ECO:0000313" key="3">
    <source>
        <dbReference type="EMBL" id="KAG3211865.1"/>
    </source>
</evidence>
<dbReference type="EMBL" id="RCMG01000853">
    <property type="protein sequence ID" value="KAG2844743.1"/>
    <property type="molecule type" value="Genomic_DNA"/>
</dbReference>
<sequence length="45" mass="5185">MQSPRDSSTPLLYLTSAALHDYVATRLERALGRSLPHMEIRFNRL</sequence>
<evidence type="ECO:0000313" key="1">
    <source>
        <dbReference type="EMBL" id="KAG2844743.1"/>
    </source>
</evidence>
<evidence type="ECO:0000313" key="4">
    <source>
        <dbReference type="Proteomes" id="UP000735874"/>
    </source>
</evidence>
<proteinExistence type="predicted"/>
<reference evidence="1" key="1">
    <citation type="submission" date="2018-10" db="EMBL/GenBank/DDBJ databases">
        <title>Effector identification in a new, highly contiguous assembly of the strawberry crown rot pathogen Phytophthora cactorum.</title>
        <authorList>
            <person name="Armitage A.D."/>
            <person name="Nellist C.F."/>
            <person name="Bates H."/>
            <person name="Vickerstaff R.J."/>
            <person name="Harrison R.J."/>
        </authorList>
    </citation>
    <scope>NUCLEOTIDE SEQUENCE</scope>
    <source>
        <strain evidence="1">15-7</strain>
        <strain evidence="2">4040</strain>
        <strain evidence="3">P421</strain>
    </source>
</reference>
<dbReference type="Proteomes" id="UP000736787">
    <property type="component" value="Unassembled WGS sequence"/>
</dbReference>
<evidence type="ECO:0000313" key="2">
    <source>
        <dbReference type="EMBL" id="KAG2909768.1"/>
    </source>
</evidence>
<dbReference type="EMBL" id="RCMK01000860">
    <property type="protein sequence ID" value="KAG2909768.1"/>
    <property type="molecule type" value="Genomic_DNA"/>
</dbReference>